<dbReference type="EMBL" id="AP024412">
    <property type="protein sequence ID" value="BCR36593.1"/>
    <property type="molecule type" value="Genomic_DNA"/>
</dbReference>
<dbReference type="RefSeq" id="WP_176239240.1">
    <property type="nucleotide sequence ID" value="NZ_AP024412.1"/>
</dbReference>
<keyword evidence="2" id="KW-1185">Reference proteome</keyword>
<evidence type="ECO:0000313" key="1">
    <source>
        <dbReference type="EMBL" id="BCR36593.1"/>
    </source>
</evidence>
<sequence length="328" mass="37752">MMKWIGRSIYVLAIVFISVIIYRYAYTAKLQEYYDAEIRDNINDDETLLIGLNTLLTIDYYRESPMLYQYVSDTGDYQFTLSSYAIGITYGDVSYDGLMFVINNLAIMEDGELIVDPVLKITVNLSHNTLLVEDEYSNMGSVYYDPLIPFSIYNVPALFLFDAENYLLIPNDDDNASPEYATIENITLEYSNGAANDDNEYLFNEIPLFVGSKVEYRDAAYLKDSTFNIDPDLYQINDDFGSDGLSTDNIATFNLVTEQDDLTPYNGAIWRIMVIYILLIIVITYFLFFHKMLMGHLQYKKRLADKEITVKNPEVIFKDIDTDTKDGK</sequence>
<accession>A0A7U9XUW6</accession>
<dbReference type="Proteomes" id="UP000620133">
    <property type="component" value="Chromosome"/>
</dbReference>
<reference evidence="1" key="1">
    <citation type="submission" date="2021-01" db="EMBL/GenBank/DDBJ databases">
        <title>Draft genome sequence of Acholeplasmataceae bacterium strain Mahy22.</title>
        <authorList>
            <person name="Watanabe M."/>
            <person name="Kojima H."/>
            <person name="Fukui M."/>
        </authorList>
    </citation>
    <scope>NUCLEOTIDE SEQUENCE</scope>
    <source>
        <strain evidence="1">Mahy22</strain>
    </source>
</reference>
<protein>
    <submittedName>
        <fullName evidence="1">Uncharacterized protein</fullName>
    </submittedName>
</protein>
<proteinExistence type="predicted"/>
<gene>
    <name evidence="1" type="ORF">MPAN_014860</name>
</gene>
<organism evidence="1 2">
    <name type="scientific">Mariniplasma anaerobium</name>
    <dbReference type="NCBI Taxonomy" id="2735436"/>
    <lineage>
        <taxon>Bacteria</taxon>
        <taxon>Bacillati</taxon>
        <taxon>Mycoplasmatota</taxon>
        <taxon>Mollicutes</taxon>
        <taxon>Acholeplasmatales</taxon>
        <taxon>Acholeplasmataceae</taxon>
        <taxon>Mariniplasma</taxon>
    </lineage>
</organism>
<dbReference type="KEGG" id="manr:MPAN_014860"/>
<evidence type="ECO:0000313" key="2">
    <source>
        <dbReference type="Proteomes" id="UP000620133"/>
    </source>
</evidence>
<dbReference type="AlphaFoldDB" id="A0A7U9XUW6"/>
<name>A0A7U9XUW6_9MOLU</name>